<dbReference type="Proteomes" id="UP001497457">
    <property type="component" value="Chromosome 18b"/>
</dbReference>
<evidence type="ECO:0000313" key="3">
    <source>
        <dbReference type="EMBL" id="CAL4953336.1"/>
    </source>
</evidence>
<keyword evidence="2" id="KW-1133">Transmembrane helix</keyword>
<feature type="transmembrane region" description="Helical" evidence="2">
    <location>
        <begin position="44"/>
        <end position="66"/>
    </location>
</feature>
<dbReference type="PANTHER" id="PTHR33429">
    <property type="entry name" value="OS02G0708000 PROTEIN-RELATED"/>
    <property type="match status" value="1"/>
</dbReference>
<evidence type="ECO:0000313" key="4">
    <source>
        <dbReference type="Proteomes" id="UP001497457"/>
    </source>
</evidence>
<gene>
    <name evidence="3" type="ORF">URODEC1_LOCUS40083</name>
</gene>
<dbReference type="EMBL" id="OZ075128">
    <property type="protein sequence ID" value="CAL4953336.1"/>
    <property type="molecule type" value="Genomic_DNA"/>
</dbReference>
<feature type="compositionally biased region" description="Low complexity" evidence="1">
    <location>
        <begin position="108"/>
        <end position="120"/>
    </location>
</feature>
<protein>
    <submittedName>
        <fullName evidence="3">Uncharacterized protein</fullName>
    </submittedName>
</protein>
<evidence type="ECO:0000256" key="2">
    <source>
        <dbReference type="SAM" id="Phobius"/>
    </source>
</evidence>
<feature type="region of interest" description="Disordered" evidence="1">
    <location>
        <begin position="97"/>
        <end position="138"/>
    </location>
</feature>
<proteinExistence type="predicted"/>
<name>A0ABC8Z1I4_9POAL</name>
<dbReference type="PANTHER" id="PTHR33429:SF2">
    <property type="entry name" value="OS01G0888850 PROTEIN"/>
    <property type="match status" value="1"/>
</dbReference>
<keyword evidence="4" id="KW-1185">Reference proteome</keyword>
<dbReference type="AlphaFoldDB" id="A0ABC8Z1I4"/>
<evidence type="ECO:0000256" key="1">
    <source>
        <dbReference type="SAM" id="MobiDB-lite"/>
    </source>
</evidence>
<keyword evidence="2" id="KW-0472">Membrane</keyword>
<accession>A0ABC8Z1I4</accession>
<keyword evidence="2" id="KW-0812">Transmembrane</keyword>
<sequence length="138" mass="13312">MSAFMPPAPPVPTPPALTVPVAYGYGVGGTAEGATGTRGSYGPVVAMLAVVAVLAAAALAVGRLCFGRRALGQPGGGHDLEAWVERTCGHCVGAAAKEEESGGGAGSGAAVAVAATTEAEPPLEPEGTERGDGISIAS</sequence>
<reference evidence="3 4" key="2">
    <citation type="submission" date="2024-10" db="EMBL/GenBank/DDBJ databases">
        <authorList>
            <person name="Ryan C."/>
        </authorList>
    </citation>
    <scope>NUCLEOTIDE SEQUENCE [LARGE SCALE GENOMIC DNA]</scope>
</reference>
<organism evidence="3 4">
    <name type="scientific">Urochloa decumbens</name>
    <dbReference type="NCBI Taxonomy" id="240449"/>
    <lineage>
        <taxon>Eukaryota</taxon>
        <taxon>Viridiplantae</taxon>
        <taxon>Streptophyta</taxon>
        <taxon>Embryophyta</taxon>
        <taxon>Tracheophyta</taxon>
        <taxon>Spermatophyta</taxon>
        <taxon>Magnoliopsida</taxon>
        <taxon>Liliopsida</taxon>
        <taxon>Poales</taxon>
        <taxon>Poaceae</taxon>
        <taxon>PACMAD clade</taxon>
        <taxon>Panicoideae</taxon>
        <taxon>Panicodae</taxon>
        <taxon>Paniceae</taxon>
        <taxon>Melinidinae</taxon>
        <taxon>Urochloa</taxon>
    </lineage>
</organism>
<reference evidence="4" key="1">
    <citation type="submission" date="2024-06" db="EMBL/GenBank/DDBJ databases">
        <authorList>
            <person name="Ryan C."/>
        </authorList>
    </citation>
    <scope>NUCLEOTIDE SEQUENCE [LARGE SCALE GENOMIC DNA]</scope>
</reference>